<dbReference type="GO" id="GO:0035516">
    <property type="term" value="F:broad specificity oxidative DNA demethylase activity"/>
    <property type="evidence" value="ECO:0007669"/>
    <property type="project" value="TreeGrafter"/>
</dbReference>
<gene>
    <name evidence="8" type="ORF">H4O21_10580</name>
</gene>
<dbReference type="EMBL" id="JACJFM010000011">
    <property type="protein sequence ID" value="MBB1487057.1"/>
    <property type="molecule type" value="Genomic_DNA"/>
</dbReference>
<name>A0A839IRJ2_9GAMM</name>
<evidence type="ECO:0000256" key="3">
    <source>
        <dbReference type="ARBA" id="ARBA00023002"/>
    </source>
</evidence>
<keyword evidence="3" id="KW-0560">Oxidoreductase</keyword>
<reference evidence="8 9" key="1">
    <citation type="submission" date="2020-08" db="EMBL/GenBank/DDBJ databases">
        <title>Oceanospirillum sp. nov. isolated from marine sediment.</title>
        <authorList>
            <person name="Ji X."/>
        </authorList>
    </citation>
    <scope>NUCLEOTIDE SEQUENCE [LARGE SCALE GENOMIC DNA]</scope>
    <source>
        <strain evidence="8 9">D5</strain>
    </source>
</reference>
<dbReference type="GO" id="GO:0008198">
    <property type="term" value="F:ferrous iron binding"/>
    <property type="evidence" value="ECO:0007669"/>
    <property type="project" value="TreeGrafter"/>
</dbReference>
<feature type="binding site" evidence="6">
    <location>
        <position position="152"/>
    </location>
    <ligand>
        <name>Fe cation</name>
        <dbReference type="ChEBI" id="CHEBI:24875"/>
        <note>catalytic</note>
    </ligand>
</feature>
<evidence type="ECO:0000313" key="8">
    <source>
        <dbReference type="EMBL" id="MBB1487057.1"/>
    </source>
</evidence>
<evidence type="ECO:0000256" key="1">
    <source>
        <dbReference type="ARBA" id="ARBA00022723"/>
    </source>
</evidence>
<dbReference type="SUPFAM" id="SSF51197">
    <property type="entry name" value="Clavaminate synthase-like"/>
    <property type="match status" value="1"/>
</dbReference>
<evidence type="ECO:0000256" key="2">
    <source>
        <dbReference type="ARBA" id="ARBA00022964"/>
    </source>
</evidence>
<comment type="cofactor">
    <cofactor evidence="6">
        <name>Fe(2+)</name>
        <dbReference type="ChEBI" id="CHEBI:29033"/>
    </cofactor>
    <text evidence="6">Binds 1 Fe(2+) ion per subunit.</text>
</comment>
<dbReference type="InterPro" id="IPR037151">
    <property type="entry name" value="AlkB-like_sf"/>
</dbReference>
<organism evidence="8 9">
    <name type="scientific">Oceanospirillum sediminis</name>
    <dbReference type="NCBI Taxonomy" id="2760088"/>
    <lineage>
        <taxon>Bacteria</taxon>
        <taxon>Pseudomonadati</taxon>
        <taxon>Pseudomonadota</taxon>
        <taxon>Gammaproteobacteria</taxon>
        <taxon>Oceanospirillales</taxon>
        <taxon>Oceanospirillaceae</taxon>
        <taxon>Oceanospirillum</taxon>
    </lineage>
</organism>
<feature type="binding site" evidence="5">
    <location>
        <begin position="95"/>
        <end position="97"/>
    </location>
    <ligand>
        <name>substrate</name>
    </ligand>
</feature>
<dbReference type="GO" id="GO:0005737">
    <property type="term" value="C:cytoplasm"/>
    <property type="evidence" value="ECO:0007669"/>
    <property type="project" value="TreeGrafter"/>
</dbReference>
<dbReference type="InterPro" id="IPR005123">
    <property type="entry name" value="Oxoglu/Fe-dep_dioxygenase_dom"/>
</dbReference>
<evidence type="ECO:0000256" key="5">
    <source>
        <dbReference type="PIRSR" id="PIRSR604574-1"/>
    </source>
</evidence>
<sequence length="236" mass="26543">MTIDNVVGTIEVWLGFMTADLFSSTQNEGCAEYFSEYTCLFRGGLLSRMDDIISELENLLLSEPFRRVVTPAGNLMSVSMSSCGAWGWTSDHAGYRYVSISPATGMPWPDMPVTFYQLAVYFAGQAGYHDFKPDSCLINCYRPGSIMGLHQDKDEADLSAPVVSFSLGPGAEFMWGGTERSMPWHTIHLYHGDVLVWGGKDRLRFHGVRRVLPEWNPWTGDCRINLTFRKTEQSNL</sequence>
<keyword evidence="9" id="KW-1185">Reference proteome</keyword>
<feature type="binding site" evidence="5">
    <location>
        <position position="180"/>
    </location>
    <ligand>
        <name>substrate</name>
    </ligand>
</feature>
<evidence type="ECO:0000256" key="4">
    <source>
        <dbReference type="ARBA" id="ARBA00023004"/>
    </source>
</evidence>
<proteinExistence type="predicted"/>
<evidence type="ECO:0000259" key="7">
    <source>
        <dbReference type="PROSITE" id="PS51471"/>
    </source>
</evidence>
<feature type="binding site" evidence="6">
    <location>
        <position position="150"/>
    </location>
    <ligand>
        <name>Fe cation</name>
        <dbReference type="ChEBI" id="CHEBI:24875"/>
        <note>catalytic</note>
    </ligand>
</feature>
<dbReference type="GO" id="GO:0035513">
    <property type="term" value="P:oxidative RNA demethylation"/>
    <property type="evidence" value="ECO:0007669"/>
    <property type="project" value="TreeGrafter"/>
</dbReference>
<protein>
    <submittedName>
        <fullName evidence="8">Alpha-ketoglutarate-dependent dioxygenase AlkB</fullName>
    </submittedName>
</protein>
<keyword evidence="4 6" id="KW-0408">Iron</keyword>
<dbReference type="Pfam" id="PF13532">
    <property type="entry name" value="2OG-FeII_Oxy_2"/>
    <property type="match status" value="1"/>
</dbReference>
<dbReference type="PANTHER" id="PTHR16557:SF2">
    <property type="entry name" value="NUCLEIC ACID DIOXYGENASE ALKBH1"/>
    <property type="match status" value="1"/>
</dbReference>
<dbReference type="RefSeq" id="WP_182808835.1">
    <property type="nucleotide sequence ID" value="NZ_JACJFM010000011.1"/>
</dbReference>
<evidence type="ECO:0000256" key="6">
    <source>
        <dbReference type="PIRSR" id="PIRSR604574-2"/>
    </source>
</evidence>
<comment type="caution">
    <text evidence="8">The sequence shown here is derived from an EMBL/GenBank/DDBJ whole genome shotgun (WGS) entry which is preliminary data.</text>
</comment>
<dbReference type="PROSITE" id="PS51471">
    <property type="entry name" value="FE2OG_OXY"/>
    <property type="match status" value="1"/>
</dbReference>
<feature type="domain" description="Fe2OG dioxygenase" evidence="7">
    <location>
        <begin position="132"/>
        <end position="232"/>
    </location>
</feature>
<feature type="binding site" evidence="6">
    <location>
        <position position="206"/>
    </location>
    <ligand>
        <name>Fe cation</name>
        <dbReference type="ChEBI" id="CHEBI:24875"/>
        <note>catalytic</note>
    </ligand>
</feature>
<evidence type="ECO:0000313" key="9">
    <source>
        <dbReference type="Proteomes" id="UP000565262"/>
    </source>
</evidence>
<dbReference type="Gene3D" id="2.60.120.590">
    <property type="entry name" value="Alpha-ketoglutarate-dependent dioxygenase AlkB-like"/>
    <property type="match status" value="1"/>
</dbReference>
<dbReference type="InterPro" id="IPR027450">
    <property type="entry name" value="AlkB-like"/>
</dbReference>
<dbReference type="PANTHER" id="PTHR16557">
    <property type="entry name" value="ALKYLATED DNA REPAIR PROTEIN ALKB-RELATED"/>
    <property type="match status" value="1"/>
</dbReference>
<feature type="binding site" evidence="5">
    <location>
        <position position="154"/>
    </location>
    <ligand>
        <name>substrate</name>
    </ligand>
</feature>
<dbReference type="AlphaFoldDB" id="A0A839IRJ2"/>
<dbReference type="GO" id="GO:0035515">
    <property type="term" value="F:oxidative RNA demethylase activity"/>
    <property type="evidence" value="ECO:0007669"/>
    <property type="project" value="TreeGrafter"/>
</dbReference>
<dbReference type="InterPro" id="IPR004574">
    <property type="entry name" value="Alkb"/>
</dbReference>
<feature type="binding site" evidence="5">
    <location>
        <begin position="223"/>
        <end position="229"/>
    </location>
    <ligand>
        <name>2-oxoglutarate</name>
        <dbReference type="ChEBI" id="CHEBI:16810"/>
    </ligand>
</feature>
<feature type="binding site" evidence="5">
    <location>
        <position position="88"/>
    </location>
    <ligand>
        <name>substrate</name>
    </ligand>
</feature>
<keyword evidence="1 6" id="KW-0479">Metal-binding</keyword>
<feature type="binding site" evidence="5">
    <location>
        <begin position="139"/>
        <end position="141"/>
    </location>
    <ligand>
        <name>2-oxoglutarate</name>
        <dbReference type="ChEBI" id="CHEBI:16810"/>
    </ligand>
</feature>
<dbReference type="Proteomes" id="UP000565262">
    <property type="component" value="Unassembled WGS sequence"/>
</dbReference>
<accession>A0A839IRJ2</accession>
<keyword evidence="2 8" id="KW-0223">Dioxygenase</keyword>